<feature type="domain" description="UDENN FNIP1/2-type" evidence="8">
    <location>
        <begin position="112"/>
        <end position="1034"/>
    </location>
</feature>
<dbReference type="InterPro" id="IPR028085">
    <property type="entry name" value="FNIP_mid_dom"/>
</dbReference>
<dbReference type="InterPro" id="IPR028086">
    <property type="entry name" value="FNIP_C_dom"/>
</dbReference>
<keyword evidence="6" id="KW-0458">Lysosome</keyword>
<keyword evidence="5" id="KW-0472">Membrane</keyword>
<reference evidence="9" key="1">
    <citation type="submission" date="2014-01" db="EMBL/GenBank/DDBJ databases">
        <authorList>
            <person name="Aslett M."/>
        </authorList>
    </citation>
    <scope>NUCLEOTIDE SEQUENCE</scope>
</reference>
<reference evidence="9" key="2">
    <citation type="submission" date="2014-03" db="EMBL/GenBank/DDBJ databases">
        <title>The whipworm genome and dual-species transcriptomics of an intimate host-pathogen interaction.</title>
        <authorList>
            <person name="Foth B.J."/>
            <person name="Tsai I.J."/>
            <person name="Reid A.J."/>
            <person name="Bancroft A.J."/>
            <person name="Nichol S."/>
            <person name="Tracey A."/>
            <person name="Holroyd N."/>
            <person name="Cotton J.A."/>
            <person name="Stanley E.J."/>
            <person name="Zarowiecki M."/>
            <person name="Liu J.Z."/>
            <person name="Huckvale T."/>
            <person name="Cooper P.J."/>
            <person name="Grencis R.K."/>
            <person name="Berriman M."/>
        </authorList>
    </citation>
    <scope>NUCLEOTIDE SEQUENCE [LARGE SCALE GENOMIC DNA]</scope>
</reference>
<dbReference type="Proteomes" id="UP000030665">
    <property type="component" value="Unassembled WGS sequence"/>
</dbReference>
<keyword evidence="10" id="KW-1185">Reference proteome</keyword>
<feature type="region of interest" description="Disordered" evidence="7">
    <location>
        <begin position="747"/>
        <end position="826"/>
    </location>
</feature>
<feature type="region of interest" description="Disordered" evidence="7">
    <location>
        <begin position="290"/>
        <end position="315"/>
    </location>
</feature>
<evidence type="ECO:0000313" key="9">
    <source>
        <dbReference type="EMBL" id="CDW53563.1"/>
    </source>
</evidence>
<gene>
    <name evidence="9" type="ORF">TTRE_0000182801</name>
</gene>
<dbReference type="EMBL" id="HG805859">
    <property type="protein sequence ID" value="CDW53563.1"/>
    <property type="molecule type" value="Genomic_DNA"/>
</dbReference>
<sequence length="1045" mass="115989">MDDRLPVERIVGIPRHLSHDFVSLAFATTIPASSSSSFDCMVQPGPTEKKATAVVEPKAQVNGITPVVPHGDAASSCRFNSVDRRESKCSKHGRPHSFNSTFYEASYCYPCYSFDSIRLVLFRENEYRERRVLFDSEAYCRRRCSEGSSNTKSRTSPVHSAPYRQRQNNVECDDRFRKQPLDHDTVKLLGEMIFGTIAMTVKVDTTKVHHFRSSGSLMLSKIFPCIQPEFTKSCGNGNMLSIIRDGLELFESDSDSHSSTVNSLENCFYFRNPCKSIPLEVPDKLHRSPRVCSPNLPGHSSAPFPSRSGGDTVGSTPLSSSLKRYHLNQATNFPSGSARRLDDSPDSTHMAVFSCSRLTRLQLGIGVLFTFEQDPSKAAANDYFRRFLLLHMQIVELELNLLQEAILKTYFSKKVFSVNVWKAWMAFVSAIRVLYETPRFSYPVWLTLMHPADKTQKRQLDATFLRVFNQLANTCDVRESNFFLSTLLTACLMNHLTWVSSVAPSMVFAEEVPKLTKLPQWRRNTEAAAHPYNQHLAQLLDIWGAVTSPCRIARTLVLGDRRDFVMKILFILSYFIRCSSIEQNSSPVNANSECAQLARLLNDDDESLFGAPAAADNSETEKKVVVTHNAIPSPLHVGHQGGADEWESPSLDTTFKRCYSLSQGTTMAGLSWQLRQRHSSAKETLRLDRTAANRLRCRSGSTLSTERLLRMNAASFKLPSSLSSSTQREPTSLCLLRNASVLSTAEDAGTLPPQSRQQPQACCSPYPSLRSSVIQENSPPDSNDGSAYGSPKKKETTGREKNEDNDGGLKSVVSDQHPSDNLYVDPSSITYDDVFAGSYVEELKEHRSDQTDQAKTEASGGRVNNRIADLGSSLIAAYTEEFSPYFALAGTLFTPSVYEKVHDAMKQLASANITSPEPIKEAVCIVANTSDWSVRLISSSANYCFTGEGNCFVPSKLISDMVEQTKFLMEKHLSTELCMGNLEDHLADVYSKSCALTTLVDDDRNSTLDLLKVANLVGCDLSDIPLLMSVATVHSSETVLSLGVI</sequence>
<dbReference type="Pfam" id="PF14637">
    <property type="entry name" value="FNIP_M"/>
    <property type="match status" value="1"/>
</dbReference>
<name>A0A077Z1I9_TRITR</name>
<dbReference type="AlphaFoldDB" id="A0A077Z1I9"/>
<dbReference type="OrthoDB" id="10051712at2759"/>
<dbReference type="InterPro" id="IPR026156">
    <property type="entry name" value="FNIP_fam"/>
</dbReference>
<evidence type="ECO:0000256" key="7">
    <source>
        <dbReference type="SAM" id="MobiDB-lite"/>
    </source>
</evidence>
<comment type="subcellular location">
    <subcellularLocation>
        <location evidence="1">Cytoplasm</location>
    </subcellularLocation>
    <subcellularLocation>
        <location evidence="2">Lysosome membrane</location>
    </subcellularLocation>
</comment>
<proteinExistence type="inferred from homology"/>
<evidence type="ECO:0000256" key="4">
    <source>
        <dbReference type="ARBA" id="ARBA00022490"/>
    </source>
</evidence>
<protein>
    <submittedName>
        <fullName evidence="9">Folliculin-interacting protein 1</fullName>
    </submittedName>
</protein>
<dbReference type="PROSITE" id="PS51836">
    <property type="entry name" value="DENN_FNIP12"/>
    <property type="match status" value="1"/>
</dbReference>
<comment type="similarity">
    <text evidence="3">Belongs to the FNIP family.</text>
</comment>
<feature type="compositionally biased region" description="Basic and acidic residues" evidence="7">
    <location>
        <begin position="792"/>
        <end position="804"/>
    </location>
</feature>
<feature type="compositionally biased region" description="Polar residues" evidence="7">
    <location>
        <begin position="769"/>
        <end position="785"/>
    </location>
</feature>
<dbReference type="PANTHER" id="PTHR21634:SF9">
    <property type="entry name" value="RE13835P"/>
    <property type="match status" value="1"/>
</dbReference>
<dbReference type="Pfam" id="PF14636">
    <property type="entry name" value="FNIP_N"/>
    <property type="match status" value="1"/>
</dbReference>
<evidence type="ECO:0000259" key="8">
    <source>
        <dbReference type="PROSITE" id="PS51836"/>
    </source>
</evidence>
<dbReference type="GO" id="GO:0051087">
    <property type="term" value="F:protein-folding chaperone binding"/>
    <property type="evidence" value="ECO:0007669"/>
    <property type="project" value="TreeGrafter"/>
</dbReference>
<dbReference type="InterPro" id="IPR028084">
    <property type="entry name" value="FNIP_N_dom"/>
</dbReference>
<evidence type="ECO:0000256" key="1">
    <source>
        <dbReference type="ARBA" id="ARBA00004496"/>
    </source>
</evidence>
<dbReference type="PRINTS" id="PR02073">
    <property type="entry name" value="FOLLICULNIP1"/>
</dbReference>
<dbReference type="GO" id="GO:0042030">
    <property type="term" value="F:ATPase inhibitor activity"/>
    <property type="evidence" value="ECO:0007669"/>
    <property type="project" value="TreeGrafter"/>
</dbReference>
<keyword evidence="4" id="KW-0963">Cytoplasm</keyword>
<feature type="compositionally biased region" description="Polar residues" evidence="7">
    <location>
        <begin position="752"/>
        <end position="761"/>
    </location>
</feature>
<organism evidence="9 10">
    <name type="scientific">Trichuris trichiura</name>
    <name type="common">Whipworm</name>
    <name type="synonym">Trichocephalus trichiurus</name>
    <dbReference type="NCBI Taxonomy" id="36087"/>
    <lineage>
        <taxon>Eukaryota</taxon>
        <taxon>Metazoa</taxon>
        <taxon>Ecdysozoa</taxon>
        <taxon>Nematoda</taxon>
        <taxon>Enoplea</taxon>
        <taxon>Dorylaimia</taxon>
        <taxon>Trichinellida</taxon>
        <taxon>Trichuridae</taxon>
        <taxon>Trichuris</taxon>
    </lineage>
</organism>
<dbReference type="InterPro" id="IPR037545">
    <property type="entry name" value="DENN_FNIP1/2"/>
</dbReference>
<evidence type="ECO:0000313" key="10">
    <source>
        <dbReference type="Proteomes" id="UP000030665"/>
    </source>
</evidence>
<evidence type="ECO:0000256" key="3">
    <source>
        <dbReference type="ARBA" id="ARBA00007541"/>
    </source>
</evidence>
<evidence type="ECO:0000256" key="2">
    <source>
        <dbReference type="ARBA" id="ARBA00004656"/>
    </source>
</evidence>
<dbReference type="GO" id="GO:0005765">
    <property type="term" value="C:lysosomal membrane"/>
    <property type="evidence" value="ECO:0007669"/>
    <property type="project" value="UniProtKB-SubCell"/>
</dbReference>
<accession>A0A077Z1I9</accession>
<evidence type="ECO:0000256" key="6">
    <source>
        <dbReference type="ARBA" id="ARBA00023228"/>
    </source>
</evidence>
<dbReference type="Pfam" id="PF14638">
    <property type="entry name" value="FNIP_C"/>
    <property type="match status" value="1"/>
</dbReference>
<evidence type="ECO:0000256" key="5">
    <source>
        <dbReference type="ARBA" id="ARBA00023136"/>
    </source>
</evidence>
<dbReference type="STRING" id="36087.A0A077Z1I9"/>
<dbReference type="PANTHER" id="PTHR21634">
    <property type="entry name" value="RE13835P"/>
    <property type="match status" value="1"/>
</dbReference>